<dbReference type="InterPro" id="IPR011013">
    <property type="entry name" value="Gal_mutarotase_sf_dom"/>
</dbReference>
<dbReference type="SUPFAM" id="SSF74650">
    <property type="entry name" value="Galactose mutarotase-like"/>
    <property type="match status" value="1"/>
</dbReference>
<evidence type="ECO:0000313" key="3">
    <source>
        <dbReference type="Proteomes" id="UP001327560"/>
    </source>
</evidence>
<reference evidence="2 3" key="1">
    <citation type="submission" date="2023-10" db="EMBL/GenBank/DDBJ databases">
        <title>Chromosome-scale genome assembly provides insights into flower coloration mechanisms of Canna indica.</title>
        <authorList>
            <person name="Li C."/>
        </authorList>
    </citation>
    <scope>NUCLEOTIDE SEQUENCE [LARGE SCALE GENOMIC DNA]</scope>
    <source>
        <tissue evidence="2">Flower</tissue>
    </source>
</reference>
<protein>
    <submittedName>
        <fullName evidence="2">Aldose 1-epimerase-like</fullName>
    </submittedName>
</protein>
<accession>A0AAQ3Q0K0</accession>
<proteinExistence type="predicted"/>
<sequence>MYAKSLNKPTPVNLAQHTYWNLGGHNSGTILFNNVQIFSFRITPADVQVIPTGEVSSISSTPYDFQQPMTIYYRINQPNTGYDIYYVLKKERGCEGLLKVAMLRDNVSGRKLEQWTNQLGLQFYTANTLNEERGKGSPNSMNHPNFPSTYVNPG</sequence>
<dbReference type="AlphaFoldDB" id="A0AAQ3Q0K0"/>
<evidence type="ECO:0000256" key="1">
    <source>
        <dbReference type="SAM" id="MobiDB-lite"/>
    </source>
</evidence>
<gene>
    <name evidence="2" type="ORF">Cni_G02932</name>
</gene>
<evidence type="ECO:0000313" key="2">
    <source>
        <dbReference type="EMBL" id="WOK94230.1"/>
    </source>
</evidence>
<dbReference type="PANTHER" id="PTHR10091:SF0">
    <property type="entry name" value="GALACTOSE MUTAROTASE"/>
    <property type="match status" value="1"/>
</dbReference>
<dbReference type="GO" id="GO:0006006">
    <property type="term" value="P:glucose metabolic process"/>
    <property type="evidence" value="ECO:0007669"/>
    <property type="project" value="TreeGrafter"/>
</dbReference>
<dbReference type="GO" id="GO:0033499">
    <property type="term" value="P:galactose catabolic process via UDP-galactose, Leloir pathway"/>
    <property type="evidence" value="ECO:0007669"/>
    <property type="project" value="TreeGrafter"/>
</dbReference>
<dbReference type="Gene3D" id="2.70.98.10">
    <property type="match status" value="1"/>
</dbReference>
<dbReference type="Pfam" id="PF01263">
    <property type="entry name" value="Aldose_epim"/>
    <property type="match status" value="1"/>
</dbReference>
<dbReference type="EMBL" id="CP136890">
    <property type="protein sequence ID" value="WOK94230.1"/>
    <property type="molecule type" value="Genomic_DNA"/>
</dbReference>
<keyword evidence="3" id="KW-1185">Reference proteome</keyword>
<organism evidence="2 3">
    <name type="scientific">Canna indica</name>
    <name type="common">Indian-shot</name>
    <dbReference type="NCBI Taxonomy" id="4628"/>
    <lineage>
        <taxon>Eukaryota</taxon>
        <taxon>Viridiplantae</taxon>
        <taxon>Streptophyta</taxon>
        <taxon>Embryophyta</taxon>
        <taxon>Tracheophyta</taxon>
        <taxon>Spermatophyta</taxon>
        <taxon>Magnoliopsida</taxon>
        <taxon>Liliopsida</taxon>
        <taxon>Zingiberales</taxon>
        <taxon>Cannaceae</taxon>
        <taxon>Canna</taxon>
    </lineage>
</organism>
<dbReference type="PANTHER" id="PTHR10091">
    <property type="entry name" value="ALDOSE-1-EPIMERASE"/>
    <property type="match status" value="1"/>
</dbReference>
<feature type="compositionally biased region" description="Polar residues" evidence="1">
    <location>
        <begin position="137"/>
        <end position="154"/>
    </location>
</feature>
<dbReference type="GO" id="GO:0004034">
    <property type="term" value="F:aldose 1-epimerase activity"/>
    <property type="evidence" value="ECO:0007669"/>
    <property type="project" value="TreeGrafter"/>
</dbReference>
<dbReference type="GO" id="GO:0030246">
    <property type="term" value="F:carbohydrate binding"/>
    <property type="evidence" value="ECO:0007669"/>
    <property type="project" value="InterPro"/>
</dbReference>
<dbReference type="Proteomes" id="UP001327560">
    <property type="component" value="Chromosome 1"/>
</dbReference>
<name>A0AAQ3Q0K0_9LILI</name>
<dbReference type="InterPro" id="IPR014718">
    <property type="entry name" value="GH-type_carb-bd"/>
</dbReference>
<dbReference type="InterPro" id="IPR008183">
    <property type="entry name" value="Aldose_1/G6P_1-epimerase"/>
</dbReference>
<feature type="region of interest" description="Disordered" evidence="1">
    <location>
        <begin position="130"/>
        <end position="154"/>
    </location>
</feature>